<protein>
    <recommendedName>
        <fullName evidence="4 10">4-alpha-glucanotransferase</fullName>
        <ecNumber evidence="3 10">2.4.1.25</ecNumber>
    </recommendedName>
    <alternativeName>
        <fullName evidence="8 10">Amylomaltase</fullName>
    </alternativeName>
    <alternativeName>
        <fullName evidence="9 10">Disproportionating enzyme</fullName>
    </alternativeName>
</protein>
<dbReference type="GO" id="GO:0005975">
    <property type="term" value="P:carbohydrate metabolic process"/>
    <property type="evidence" value="ECO:0007669"/>
    <property type="project" value="InterPro"/>
</dbReference>
<organism evidence="11 12">
    <name type="scientific">Parafannyhessea umbonata</name>
    <dbReference type="NCBI Taxonomy" id="604330"/>
    <lineage>
        <taxon>Bacteria</taxon>
        <taxon>Bacillati</taxon>
        <taxon>Actinomycetota</taxon>
        <taxon>Coriobacteriia</taxon>
        <taxon>Coriobacteriales</taxon>
        <taxon>Atopobiaceae</taxon>
        <taxon>Parafannyhessea</taxon>
    </lineage>
</organism>
<evidence type="ECO:0000256" key="2">
    <source>
        <dbReference type="ARBA" id="ARBA00005684"/>
    </source>
</evidence>
<evidence type="ECO:0000256" key="3">
    <source>
        <dbReference type="ARBA" id="ARBA00012560"/>
    </source>
</evidence>
<dbReference type="EMBL" id="FOGP01000002">
    <property type="protein sequence ID" value="SER43148.1"/>
    <property type="molecule type" value="Genomic_DNA"/>
</dbReference>
<dbReference type="AlphaFoldDB" id="A0A1H9P4N3"/>
<evidence type="ECO:0000256" key="7">
    <source>
        <dbReference type="ARBA" id="ARBA00023277"/>
    </source>
</evidence>
<dbReference type="RefSeq" id="WP_091008511.1">
    <property type="nucleotide sequence ID" value="NZ_FOGP01000002.1"/>
</dbReference>
<keyword evidence="6 10" id="KW-0808">Transferase</keyword>
<dbReference type="SUPFAM" id="SSF51445">
    <property type="entry name" value="(Trans)glycosidases"/>
    <property type="match status" value="1"/>
</dbReference>
<comment type="similarity">
    <text evidence="2 10">Belongs to the disproportionating enzyme family.</text>
</comment>
<dbReference type="InterPro" id="IPR003385">
    <property type="entry name" value="Glyco_hydro_77"/>
</dbReference>
<accession>A0A1H9P4N3</accession>
<comment type="catalytic activity">
    <reaction evidence="1 10">
        <text>Transfers a segment of a (1-&gt;4)-alpha-D-glucan to a new position in an acceptor, which may be glucose or a (1-&gt;4)-alpha-D-glucan.</text>
        <dbReference type="EC" id="2.4.1.25"/>
    </reaction>
</comment>
<keyword evidence="7 10" id="KW-0119">Carbohydrate metabolism</keyword>
<evidence type="ECO:0000256" key="5">
    <source>
        <dbReference type="ARBA" id="ARBA00022676"/>
    </source>
</evidence>
<dbReference type="Proteomes" id="UP000199128">
    <property type="component" value="Unassembled WGS sequence"/>
</dbReference>
<reference evidence="12" key="1">
    <citation type="submission" date="2016-10" db="EMBL/GenBank/DDBJ databases">
        <authorList>
            <person name="Varghese N."/>
            <person name="Submissions S."/>
        </authorList>
    </citation>
    <scope>NUCLEOTIDE SEQUENCE [LARGE SCALE GENOMIC DNA]</scope>
    <source>
        <strain evidence="12">KHGC19</strain>
    </source>
</reference>
<evidence type="ECO:0000313" key="12">
    <source>
        <dbReference type="Proteomes" id="UP000199128"/>
    </source>
</evidence>
<evidence type="ECO:0000256" key="4">
    <source>
        <dbReference type="ARBA" id="ARBA00020295"/>
    </source>
</evidence>
<keyword evidence="5 10" id="KW-0328">Glycosyltransferase</keyword>
<dbReference type="InterPro" id="IPR017853">
    <property type="entry name" value="GH"/>
</dbReference>
<dbReference type="PANTHER" id="PTHR32438:SF5">
    <property type="entry name" value="4-ALPHA-GLUCANOTRANSFERASE DPE1, CHLOROPLASTIC_AMYLOPLASTIC"/>
    <property type="match status" value="1"/>
</dbReference>
<evidence type="ECO:0000256" key="10">
    <source>
        <dbReference type="RuleBase" id="RU361207"/>
    </source>
</evidence>
<evidence type="ECO:0000256" key="6">
    <source>
        <dbReference type="ARBA" id="ARBA00022679"/>
    </source>
</evidence>
<dbReference type="NCBIfam" id="TIGR00217">
    <property type="entry name" value="malQ"/>
    <property type="match status" value="1"/>
</dbReference>
<dbReference type="EC" id="2.4.1.25" evidence="3 10"/>
<dbReference type="GO" id="GO:0004134">
    <property type="term" value="F:4-alpha-glucanotransferase activity"/>
    <property type="evidence" value="ECO:0007669"/>
    <property type="project" value="UniProtKB-EC"/>
</dbReference>
<proteinExistence type="inferred from homology"/>
<dbReference type="Pfam" id="PF02446">
    <property type="entry name" value="Glyco_hydro_77"/>
    <property type="match status" value="1"/>
</dbReference>
<name>A0A1H9P4N3_9ACTN</name>
<evidence type="ECO:0000256" key="1">
    <source>
        <dbReference type="ARBA" id="ARBA00000439"/>
    </source>
</evidence>
<sequence>MRRSSAIILPIYALPSPHGIGTLGRAAYDFVDFLSDAHQAWWQLLPVGPTSFGDSPYQSPSAFAGNPYLIDLDMLVEDGLLTRQEADAPDWGDDPSSVDYALLYKSRASVLRLAFERGFERDRGDVTRFRSKNVSWLEDYALFMAIKRHFGMVSWLEWPDEAIRMREPEAVAGYRAKLADQVDFNVYVQYLFFRQWEALRSYAGEKGVGIIGDLPIYVALDSSDVWAEPQWFQLDRKNIPVEVAGVPPDSFSADGQLWGNPLYDYDAMEADGYGWWKRRIEGASRLYDVIRIDHFRGFESYYAVPYGQKTARGGRWVKGPGMGLVGTLKRAFPKVEFIAEDLGYHTPEVERLLEDSGFPGMKVLEFAFDSRDQSLFLPHSYERNSTCYVGTHDNQTLMGWREEADPADVERAQRYLGLNAEEGFVWGFVRGGMSSVATLFVAQMQDYLGLGTEARTNTPGTLGGNWQWRLLPGQITSELSERIASMTRMYGRSAS</sequence>
<dbReference type="Gene3D" id="3.20.20.80">
    <property type="entry name" value="Glycosidases"/>
    <property type="match status" value="1"/>
</dbReference>
<gene>
    <name evidence="11" type="ORF">SAMN05216446_0813</name>
</gene>
<evidence type="ECO:0000256" key="9">
    <source>
        <dbReference type="ARBA" id="ARBA00031501"/>
    </source>
</evidence>
<dbReference type="NCBIfam" id="NF011080">
    <property type="entry name" value="PRK14508.1-3"/>
    <property type="match status" value="1"/>
</dbReference>
<dbReference type="PANTHER" id="PTHR32438">
    <property type="entry name" value="4-ALPHA-GLUCANOTRANSFERASE DPE1, CHLOROPLASTIC/AMYLOPLASTIC"/>
    <property type="match status" value="1"/>
</dbReference>
<evidence type="ECO:0000313" key="11">
    <source>
        <dbReference type="EMBL" id="SER43148.1"/>
    </source>
</evidence>
<evidence type="ECO:0000256" key="8">
    <source>
        <dbReference type="ARBA" id="ARBA00031423"/>
    </source>
</evidence>